<comment type="caution">
    <text evidence="2">The sequence shown here is derived from an EMBL/GenBank/DDBJ whole genome shotgun (WGS) entry which is preliminary data.</text>
</comment>
<accession>A0A550CH43</accession>
<gene>
    <name evidence="2" type="ORF">BD626DRAFT_265710</name>
</gene>
<name>A0A550CH43_9AGAR</name>
<proteinExistence type="predicted"/>
<protein>
    <submittedName>
        <fullName evidence="2">Uncharacterized protein</fullName>
    </submittedName>
</protein>
<dbReference type="Proteomes" id="UP000320762">
    <property type="component" value="Unassembled WGS sequence"/>
</dbReference>
<evidence type="ECO:0000313" key="3">
    <source>
        <dbReference type="Proteomes" id="UP000320762"/>
    </source>
</evidence>
<sequence length="203" mass="22972">MRPFIGRSALFAATDARFLDTRHTRAYTSIRHETQESSVSELFFELFTELFSEPFSDCDAAVDQQEQCSAAVECATYSISSPLQWSISNKAGSSPPAFPSPPKSPQCRRLSPHHRPGLLVAREYEAWAPRQFPSPDSLPHAHQFSTRPLCFPLRQRSHVPTTVVLKLHDQRIEPTSRRTATNRSRTWAGSYRRSHVNSCRAST</sequence>
<keyword evidence="3" id="KW-1185">Reference proteome</keyword>
<organism evidence="2 3">
    <name type="scientific">Schizophyllum amplum</name>
    <dbReference type="NCBI Taxonomy" id="97359"/>
    <lineage>
        <taxon>Eukaryota</taxon>
        <taxon>Fungi</taxon>
        <taxon>Dikarya</taxon>
        <taxon>Basidiomycota</taxon>
        <taxon>Agaricomycotina</taxon>
        <taxon>Agaricomycetes</taxon>
        <taxon>Agaricomycetidae</taxon>
        <taxon>Agaricales</taxon>
        <taxon>Schizophyllaceae</taxon>
        <taxon>Schizophyllum</taxon>
    </lineage>
</organism>
<dbReference type="EMBL" id="VDMD01000008">
    <property type="protein sequence ID" value="TRM64122.1"/>
    <property type="molecule type" value="Genomic_DNA"/>
</dbReference>
<feature type="region of interest" description="Disordered" evidence="1">
    <location>
        <begin position="90"/>
        <end position="111"/>
    </location>
</feature>
<evidence type="ECO:0000256" key="1">
    <source>
        <dbReference type="SAM" id="MobiDB-lite"/>
    </source>
</evidence>
<reference evidence="2 3" key="1">
    <citation type="journal article" date="2019" name="New Phytol.">
        <title>Comparative genomics reveals unique wood-decay strategies and fruiting body development in the Schizophyllaceae.</title>
        <authorList>
            <person name="Almasi E."/>
            <person name="Sahu N."/>
            <person name="Krizsan K."/>
            <person name="Balint B."/>
            <person name="Kovacs G.M."/>
            <person name="Kiss B."/>
            <person name="Cseklye J."/>
            <person name="Drula E."/>
            <person name="Henrissat B."/>
            <person name="Nagy I."/>
            <person name="Chovatia M."/>
            <person name="Adam C."/>
            <person name="LaButti K."/>
            <person name="Lipzen A."/>
            <person name="Riley R."/>
            <person name="Grigoriev I.V."/>
            <person name="Nagy L.G."/>
        </authorList>
    </citation>
    <scope>NUCLEOTIDE SEQUENCE [LARGE SCALE GENOMIC DNA]</scope>
    <source>
        <strain evidence="2 3">NL-1724</strain>
    </source>
</reference>
<dbReference type="AlphaFoldDB" id="A0A550CH43"/>
<evidence type="ECO:0000313" key="2">
    <source>
        <dbReference type="EMBL" id="TRM64122.1"/>
    </source>
</evidence>